<comment type="caution">
    <text evidence="1">The sequence shown here is derived from an EMBL/GenBank/DDBJ whole genome shotgun (WGS) entry which is preliminary data.</text>
</comment>
<gene>
    <name evidence="1" type="ORF">M569_17246</name>
</gene>
<dbReference type="InterPro" id="IPR050481">
    <property type="entry name" value="UDP-glycosyltransf_plant"/>
</dbReference>
<feature type="non-terminal residue" evidence="1">
    <location>
        <position position="289"/>
    </location>
</feature>
<proteinExistence type="predicted"/>
<reference evidence="1 2" key="1">
    <citation type="journal article" date="2013" name="BMC Genomics">
        <title>The miniature genome of a carnivorous plant Genlisea aurea contains a low number of genes and short non-coding sequences.</title>
        <authorList>
            <person name="Leushkin E.V."/>
            <person name="Sutormin R.A."/>
            <person name="Nabieva E.R."/>
            <person name="Penin A.A."/>
            <person name="Kondrashov A.S."/>
            <person name="Logacheva M.D."/>
        </authorList>
    </citation>
    <scope>NUCLEOTIDE SEQUENCE [LARGE SCALE GENOMIC DNA]</scope>
</reference>
<dbReference type="EMBL" id="AUSU01010091">
    <property type="protein sequence ID" value="EPS57571.1"/>
    <property type="molecule type" value="Genomic_DNA"/>
</dbReference>
<dbReference type="Proteomes" id="UP000015453">
    <property type="component" value="Unassembled WGS sequence"/>
</dbReference>
<dbReference type="OrthoDB" id="5835829at2759"/>
<name>S8BZG4_9LAMI</name>
<protein>
    <submittedName>
        <fullName evidence="1">Uncharacterized protein</fullName>
    </submittedName>
</protein>
<keyword evidence="2" id="KW-1185">Reference proteome</keyword>
<organism evidence="1 2">
    <name type="scientific">Genlisea aurea</name>
    <dbReference type="NCBI Taxonomy" id="192259"/>
    <lineage>
        <taxon>Eukaryota</taxon>
        <taxon>Viridiplantae</taxon>
        <taxon>Streptophyta</taxon>
        <taxon>Embryophyta</taxon>
        <taxon>Tracheophyta</taxon>
        <taxon>Spermatophyta</taxon>
        <taxon>Magnoliopsida</taxon>
        <taxon>eudicotyledons</taxon>
        <taxon>Gunneridae</taxon>
        <taxon>Pentapetalae</taxon>
        <taxon>asterids</taxon>
        <taxon>lamiids</taxon>
        <taxon>Lamiales</taxon>
        <taxon>Lentibulariaceae</taxon>
        <taxon>Genlisea</taxon>
    </lineage>
</organism>
<dbReference type="AlphaFoldDB" id="S8BZG4"/>
<sequence length="289" mass="32311">EASVQILSEKRKMSRENKAAELLLIVIASPGRGHLLAALEMANSVIKRDHRFSVTVINPRLYSSDDDRFPPELISHVAFVSIEPPPESADKHPLLVSASQKENVRTEVLKIVRNSGPDRRPCGLIVDLFSSNMIDIADEISVPSYVFYTCGASALRTVLHFQALRDSRGEDLKQNFDREIDSPSYKTPMPAKLVETIFSQGDADMFLDQYKRFRESRGILVNSVPEFESHALNSFASDGTIPPVLPVGPVIHMEGETEKNCHYDDVMTWLDEQPESSVVFLCFGSAGWF</sequence>
<dbReference type="SUPFAM" id="SSF53756">
    <property type="entry name" value="UDP-Glycosyltransferase/glycogen phosphorylase"/>
    <property type="match status" value="1"/>
</dbReference>
<dbReference type="PANTHER" id="PTHR48048">
    <property type="entry name" value="GLYCOSYLTRANSFERASE"/>
    <property type="match status" value="1"/>
</dbReference>
<evidence type="ECO:0000313" key="2">
    <source>
        <dbReference type="Proteomes" id="UP000015453"/>
    </source>
</evidence>
<feature type="non-terminal residue" evidence="1">
    <location>
        <position position="1"/>
    </location>
</feature>
<dbReference type="PANTHER" id="PTHR48048:SF88">
    <property type="entry name" value="GLYCOSYLTRANSFERASE"/>
    <property type="match status" value="1"/>
</dbReference>
<accession>S8BZG4</accession>
<dbReference type="Gene3D" id="3.40.50.2000">
    <property type="entry name" value="Glycogen Phosphorylase B"/>
    <property type="match status" value="2"/>
</dbReference>
<evidence type="ECO:0000313" key="1">
    <source>
        <dbReference type="EMBL" id="EPS57571.1"/>
    </source>
</evidence>
<dbReference type="GO" id="GO:0035251">
    <property type="term" value="F:UDP-glucosyltransferase activity"/>
    <property type="evidence" value="ECO:0007669"/>
    <property type="project" value="InterPro"/>
</dbReference>